<dbReference type="InterPro" id="IPR016181">
    <property type="entry name" value="Acyl_CoA_acyltransferase"/>
</dbReference>
<organism evidence="2 3">
    <name type="scientific">Apilactobacillus xinyiensis</name>
    <dbReference type="NCBI Taxonomy" id="2841032"/>
    <lineage>
        <taxon>Bacteria</taxon>
        <taxon>Bacillati</taxon>
        <taxon>Bacillota</taxon>
        <taxon>Bacilli</taxon>
        <taxon>Lactobacillales</taxon>
        <taxon>Lactobacillaceae</taxon>
        <taxon>Apilactobacillus</taxon>
    </lineage>
</organism>
<comment type="caution">
    <text evidence="2">The sequence shown here is derived from an EMBL/GenBank/DDBJ whole genome shotgun (WGS) entry which is preliminary data.</text>
</comment>
<dbReference type="Pfam" id="PF00583">
    <property type="entry name" value="Acetyltransf_1"/>
    <property type="match status" value="1"/>
</dbReference>
<keyword evidence="2" id="KW-0012">Acyltransferase</keyword>
<dbReference type="EC" id="2.3.1.-" evidence="2"/>
<dbReference type="EMBL" id="JAJIAO010000001">
    <property type="protein sequence ID" value="MCK8623914.1"/>
    <property type="molecule type" value="Genomic_DNA"/>
</dbReference>
<gene>
    <name evidence="2" type="ORF">LNP07_00040</name>
</gene>
<dbReference type="Gene3D" id="3.40.630.30">
    <property type="match status" value="1"/>
</dbReference>
<evidence type="ECO:0000313" key="3">
    <source>
        <dbReference type="Proteomes" id="UP001522905"/>
    </source>
</evidence>
<dbReference type="PROSITE" id="PS51186">
    <property type="entry name" value="GNAT"/>
    <property type="match status" value="1"/>
</dbReference>
<dbReference type="RefSeq" id="WP_220727898.1">
    <property type="nucleotide sequence ID" value="NZ_BPLL01000005.1"/>
</dbReference>
<dbReference type="GO" id="GO:0016746">
    <property type="term" value="F:acyltransferase activity"/>
    <property type="evidence" value="ECO:0007669"/>
    <property type="project" value="UniProtKB-KW"/>
</dbReference>
<dbReference type="Proteomes" id="UP001522905">
    <property type="component" value="Unassembled WGS sequence"/>
</dbReference>
<dbReference type="InterPro" id="IPR000182">
    <property type="entry name" value="GNAT_dom"/>
</dbReference>
<protein>
    <submittedName>
        <fullName evidence="2">GNAT family N-acetyltransferase</fullName>
        <ecNumber evidence="2">2.3.1.-</ecNumber>
    </submittedName>
</protein>
<evidence type="ECO:0000259" key="1">
    <source>
        <dbReference type="PROSITE" id="PS51186"/>
    </source>
</evidence>
<keyword evidence="2" id="KW-0808">Transferase</keyword>
<keyword evidence="3" id="KW-1185">Reference proteome</keyword>
<accession>A0ABT0HZA6</accession>
<sequence length="173" mass="19834">MSEDEVSICIAEPNDAENLIKALKQLTNESDTFTVDHSLSQISIKDQQRQIMLINQTRDNIILIAKLHNDKGIDKIIGLVTIQQINDTQCGELGVAVLKNYWNQGIATALIEESVYWGATYSNLNDFYLIVKKDNFAAVHLYKKMGFKQSKKRFIKMDNNLKSTYEMHYSIKK</sequence>
<dbReference type="PANTHER" id="PTHR43415">
    <property type="entry name" value="SPERMIDINE N(1)-ACETYLTRANSFERASE"/>
    <property type="match status" value="1"/>
</dbReference>
<dbReference type="SUPFAM" id="SSF55729">
    <property type="entry name" value="Acyl-CoA N-acyltransferases (Nat)"/>
    <property type="match status" value="1"/>
</dbReference>
<dbReference type="CDD" id="cd04301">
    <property type="entry name" value="NAT_SF"/>
    <property type="match status" value="1"/>
</dbReference>
<evidence type="ECO:0000313" key="2">
    <source>
        <dbReference type="EMBL" id="MCK8623914.1"/>
    </source>
</evidence>
<dbReference type="PANTHER" id="PTHR43415:SF3">
    <property type="entry name" value="GNAT-FAMILY ACETYLTRANSFERASE"/>
    <property type="match status" value="1"/>
</dbReference>
<name>A0ABT0HZA6_9LACO</name>
<proteinExistence type="predicted"/>
<feature type="domain" description="N-acetyltransferase" evidence="1">
    <location>
        <begin position="6"/>
        <end position="172"/>
    </location>
</feature>
<reference evidence="2 3" key="1">
    <citation type="submission" date="2021-11" db="EMBL/GenBank/DDBJ databases">
        <title>Comparative genomics of bee honey and flower isolates.</title>
        <authorList>
            <person name="Bechtner J.D."/>
            <person name="Gallus M.K."/>
            <person name="Ehrmann M."/>
        </authorList>
    </citation>
    <scope>NUCLEOTIDE SEQUENCE [LARGE SCALE GENOMIC DNA]</scope>
    <source>
        <strain evidence="2 3">M161</strain>
    </source>
</reference>